<dbReference type="InterPro" id="IPR011989">
    <property type="entry name" value="ARM-like"/>
</dbReference>
<comment type="subcellular location">
    <subcellularLocation>
        <location evidence="1">Nucleus</location>
    </subcellularLocation>
</comment>
<keyword evidence="3" id="KW-0539">Nucleus</keyword>
<dbReference type="AlphaFoldDB" id="A0A087SZM9"/>
<proteinExistence type="inferred from homology"/>
<dbReference type="GO" id="GO:0005634">
    <property type="term" value="C:nucleus"/>
    <property type="evidence" value="ECO:0007669"/>
    <property type="project" value="UniProtKB-SubCell"/>
</dbReference>
<sequence length="1103" mass="126613">MVVKRLNESVLKLHCKTACETYVKLLIKYMNSDHCALLRNLLSIIFAFWKVKAHWGDTSNELNVILEFTTHHKPKVRRVAQQIVRTLLVHHIPESLSVHPGTSVVANFCIKKLENEGPSSRNIFYILSLLQEIIGVFPKSSIKLCCETIFRVMTLSNSMVTSSCLRTLQGLFSSVPKPENLPVDLNARIISALYDYQPNVKETQSLISWLQLMEVAFLNLFGLDRNLCISHLVKFYSVVVKCWQNDKEEVMVIIASTLKNLLHKCIDPDSEVFQEFLLEDPVNNPMHKMFFHVESAMSYQYHKAWAHVLNVLTSFFQVMGKHCYTVMLKCLQSLADMHDSYKFPYVTELENAIGMAIQYMGPRIVLQTIPLHINKDMDKPDFPRSWLLPLLRDNIKRTELKFFIQYFLPLAGKIRNQALILMQEGKVVENKLYEVICSQVWSLLPGFCTEPTDLKECFRDVAQTLGVILRDEAPLRMTVLSSLRLLISKNMENDENKQEIAKFAKNYLPILFNLYTTESKDKAEERVRLAVYETCKLYLQITDKKLCETFFNKALEKLDSSQSEIFMQQALIDLCKAMLPKVDESQIEQLYDYCKPLMQHSNHTIKKKSYSVISELTICDSQPCKSFINSHLEDLRALLCSSASGLTPSTRALRLKCLQHIIHQLPADEKAYLTSIVSEAVLCTKENSAKARTAAFHLLIEIGHALKKWMPGNPNGALREYMKLLLAGLAGSPHLMSASVLAIGRIVYEFKDDLDSDIIHLLIENTGHLIMSRAREVVTSALSFLKILFACVDIAELAQHVEFLVKNITSISEDNQRHFRFKAKEVFTRLIRKFGYEMISKMVPDTYQKLLTNIRKMEARKQRKKGFSDEDDDSEIMTSTKRPDEFDGVLADSDEEMSENDEVKQLKVLKSNDPYIEEHGENDIVDFMDPAVNKRLLTMKPERKVKSKKTDSFPLSEDGRIIIQEEDDKSKKQDKANENSSVLADLESFRKKKNKRKLEDDFEDDDESVSEIKTVKKGIHRSFGPQSKKRKPGEEFKAKKAGGDVKKGKFDPYAYIPLNRQALNKRKQVKLKGQFKNIVKAAKRGAVIGMKRKMRQAKKKKNH</sequence>
<accession>A0A087SZM9</accession>
<dbReference type="Pfam" id="PF08161">
    <property type="entry name" value="RRP12_HEAT"/>
    <property type="match status" value="1"/>
</dbReference>
<dbReference type="SUPFAM" id="SSF48371">
    <property type="entry name" value="ARM repeat"/>
    <property type="match status" value="1"/>
</dbReference>
<evidence type="ECO:0000256" key="1">
    <source>
        <dbReference type="ARBA" id="ARBA00004123"/>
    </source>
</evidence>
<evidence type="ECO:0000256" key="2">
    <source>
        <dbReference type="ARBA" id="ARBA00007690"/>
    </source>
</evidence>
<dbReference type="EMBL" id="KK112696">
    <property type="protein sequence ID" value="KFM58318.1"/>
    <property type="molecule type" value="Genomic_DNA"/>
</dbReference>
<feature type="region of interest" description="Disordered" evidence="4">
    <location>
        <begin position="861"/>
        <end position="901"/>
    </location>
</feature>
<protein>
    <submittedName>
        <fullName evidence="7">RRP12-like protein</fullName>
    </submittedName>
</protein>
<evidence type="ECO:0000313" key="8">
    <source>
        <dbReference type="Proteomes" id="UP000054359"/>
    </source>
</evidence>
<feature type="domain" description="RRP12 HEAT" evidence="5">
    <location>
        <begin position="245"/>
        <end position="517"/>
    </location>
</feature>
<dbReference type="InterPro" id="IPR012978">
    <property type="entry name" value="HEAT_RRP12"/>
</dbReference>
<name>A0A087SZM9_STEMI</name>
<evidence type="ECO:0000313" key="7">
    <source>
        <dbReference type="EMBL" id="KFM58318.1"/>
    </source>
</evidence>
<evidence type="ECO:0000259" key="5">
    <source>
        <dbReference type="Pfam" id="PF08161"/>
    </source>
</evidence>
<keyword evidence="8" id="KW-1185">Reference proteome</keyword>
<dbReference type="InterPro" id="IPR057860">
    <property type="entry name" value="HEAT_RRP12_N"/>
</dbReference>
<dbReference type="PANTHER" id="PTHR48287">
    <property type="entry name" value="ARM REPEAT SUPERFAMILY PROTEIN"/>
    <property type="match status" value="1"/>
</dbReference>
<feature type="compositionally biased region" description="Basic and acidic residues" evidence="4">
    <location>
        <begin position="942"/>
        <end position="951"/>
    </location>
</feature>
<evidence type="ECO:0000256" key="3">
    <source>
        <dbReference type="ARBA" id="ARBA00023242"/>
    </source>
</evidence>
<dbReference type="InterPro" id="IPR052087">
    <property type="entry name" value="RRP12"/>
</dbReference>
<comment type="similarity">
    <text evidence="2">Belongs to the RRP12 family.</text>
</comment>
<dbReference type="InterPro" id="IPR016024">
    <property type="entry name" value="ARM-type_fold"/>
</dbReference>
<dbReference type="OMA" id="PDQMKHR"/>
<feature type="compositionally biased region" description="Basic and acidic residues" evidence="4">
    <location>
        <begin position="1032"/>
        <end position="1043"/>
    </location>
</feature>
<dbReference type="Proteomes" id="UP000054359">
    <property type="component" value="Unassembled WGS sequence"/>
</dbReference>
<feature type="region of interest" description="Disordered" evidence="4">
    <location>
        <begin position="942"/>
        <end position="989"/>
    </location>
</feature>
<dbReference type="OrthoDB" id="2192888at2759"/>
<reference evidence="7 8" key="1">
    <citation type="submission" date="2013-11" db="EMBL/GenBank/DDBJ databases">
        <title>Genome sequencing of Stegodyphus mimosarum.</title>
        <authorList>
            <person name="Bechsgaard J."/>
        </authorList>
    </citation>
    <scope>NUCLEOTIDE SEQUENCE [LARGE SCALE GENOMIC DNA]</scope>
</reference>
<dbReference type="Gene3D" id="1.25.10.10">
    <property type="entry name" value="Leucine-rich Repeat Variant"/>
    <property type="match status" value="1"/>
</dbReference>
<evidence type="ECO:0000259" key="6">
    <source>
        <dbReference type="Pfam" id="PF25772"/>
    </source>
</evidence>
<feature type="compositionally biased region" description="Basic and acidic residues" evidence="4">
    <location>
        <begin position="968"/>
        <end position="977"/>
    </location>
</feature>
<dbReference type="PANTHER" id="PTHR48287:SF1">
    <property type="entry name" value="ARM REPEAT SUPERFAMILY PROTEIN"/>
    <property type="match status" value="1"/>
</dbReference>
<feature type="region of interest" description="Disordered" evidence="4">
    <location>
        <begin position="1016"/>
        <end position="1043"/>
    </location>
</feature>
<feature type="domain" description="RRP12 N-terminal HEAT" evidence="6">
    <location>
        <begin position="1"/>
        <end position="174"/>
    </location>
</feature>
<feature type="non-terminal residue" evidence="7">
    <location>
        <position position="1103"/>
    </location>
</feature>
<organism evidence="7 8">
    <name type="scientific">Stegodyphus mimosarum</name>
    <name type="common">African social velvet spider</name>
    <dbReference type="NCBI Taxonomy" id="407821"/>
    <lineage>
        <taxon>Eukaryota</taxon>
        <taxon>Metazoa</taxon>
        <taxon>Ecdysozoa</taxon>
        <taxon>Arthropoda</taxon>
        <taxon>Chelicerata</taxon>
        <taxon>Arachnida</taxon>
        <taxon>Araneae</taxon>
        <taxon>Araneomorphae</taxon>
        <taxon>Entelegynae</taxon>
        <taxon>Eresoidea</taxon>
        <taxon>Eresidae</taxon>
        <taxon>Stegodyphus</taxon>
    </lineage>
</organism>
<dbReference type="Pfam" id="PF25772">
    <property type="entry name" value="HEAT_RRP12_N"/>
    <property type="match status" value="1"/>
</dbReference>
<dbReference type="STRING" id="407821.A0A087SZM9"/>
<evidence type="ECO:0000256" key="4">
    <source>
        <dbReference type="SAM" id="MobiDB-lite"/>
    </source>
</evidence>
<gene>
    <name evidence="7" type="ORF">X975_02089</name>
</gene>